<organism evidence="5 6">
    <name type="scientific">Gracilibacillus orientalis</name>
    <dbReference type="NCBI Taxonomy" id="334253"/>
    <lineage>
        <taxon>Bacteria</taxon>
        <taxon>Bacillati</taxon>
        <taxon>Bacillota</taxon>
        <taxon>Bacilli</taxon>
        <taxon>Bacillales</taxon>
        <taxon>Bacillaceae</taxon>
        <taxon>Gracilibacillus</taxon>
    </lineage>
</organism>
<dbReference type="AlphaFoldDB" id="A0A1I4N8C5"/>
<dbReference type="SUPFAM" id="SSF48008">
    <property type="entry name" value="GntR ligand-binding domain-like"/>
    <property type="match status" value="1"/>
</dbReference>
<dbReference type="Pfam" id="PF00392">
    <property type="entry name" value="GntR"/>
    <property type="match status" value="1"/>
</dbReference>
<dbReference type="SMART" id="SM00895">
    <property type="entry name" value="FCD"/>
    <property type="match status" value="1"/>
</dbReference>
<name>A0A1I4N8C5_9BACI</name>
<dbReference type="InterPro" id="IPR011711">
    <property type="entry name" value="GntR_C"/>
</dbReference>
<evidence type="ECO:0000259" key="4">
    <source>
        <dbReference type="PROSITE" id="PS50949"/>
    </source>
</evidence>
<keyword evidence="6" id="KW-1185">Reference proteome</keyword>
<accession>A0A1I4N8C5</accession>
<dbReference type="Pfam" id="PF07729">
    <property type="entry name" value="FCD"/>
    <property type="match status" value="1"/>
</dbReference>
<evidence type="ECO:0000256" key="3">
    <source>
        <dbReference type="ARBA" id="ARBA00023163"/>
    </source>
</evidence>
<dbReference type="RefSeq" id="WP_091484361.1">
    <property type="nucleotide sequence ID" value="NZ_FOTR01000008.1"/>
</dbReference>
<dbReference type="GO" id="GO:0003677">
    <property type="term" value="F:DNA binding"/>
    <property type="evidence" value="ECO:0007669"/>
    <property type="project" value="UniProtKB-KW"/>
</dbReference>
<dbReference type="PROSITE" id="PS50949">
    <property type="entry name" value="HTH_GNTR"/>
    <property type="match status" value="1"/>
</dbReference>
<sequence>MSGENRARGSSRDYVYNVLKDQIMNGEIVPGTKISYKEIADELKVSRTPVREAFLQLNQEELLGTFPQIGSIVKKIDLDLVEEGRFVRENIEKAIIREAMISLDKEMMLQLETNLTLQDFLLEKGSYQRLLELDDEFHCLVYKGCGKVRTWNMVKQMNIQFDRLKLSRKLINHDWHIIVSQHHQIFDAISNGDAILAEQIINDHLGLVNVEKKDLNGESSYFLTV</sequence>
<protein>
    <submittedName>
        <fullName evidence="5">Transcriptional regulator, GntR family</fullName>
    </submittedName>
</protein>
<gene>
    <name evidence="5" type="ORF">SAMN04487943_10814</name>
</gene>
<evidence type="ECO:0000256" key="2">
    <source>
        <dbReference type="ARBA" id="ARBA00023125"/>
    </source>
</evidence>
<dbReference type="InterPro" id="IPR036388">
    <property type="entry name" value="WH-like_DNA-bd_sf"/>
</dbReference>
<proteinExistence type="predicted"/>
<reference evidence="6" key="1">
    <citation type="submission" date="2016-10" db="EMBL/GenBank/DDBJ databases">
        <authorList>
            <person name="Varghese N."/>
            <person name="Submissions S."/>
        </authorList>
    </citation>
    <scope>NUCLEOTIDE SEQUENCE [LARGE SCALE GENOMIC DNA]</scope>
    <source>
        <strain evidence="6">CGMCC 1.4250</strain>
    </source>
</reference>
<dbReference type="EMBL" id="FOTR01000008">
    <property type="protein sequence ID" value="SFM11645.1"/>
    <property type="molecule type" value="Genomic_DNA"/>
</dbReference>
<evidence type="ECO:0000256" key="1">
    <source>
        <dbReference type="ARBA" id="ARBA00023015"/>
    </source>
</evidence>
<dbReference type="Gene3D" id="1.20.120.530">
    <property type="entry name" value="GntR ligand-binding domain-like"/>
    <property type="match status" value="1"/>
</dbReference>
<dbReference type="InterPro" id="IPR036390">
    <property type="entry name" value="WH_DNA-bd_sf"/>
</dbReference>
<dbReference type="PANTHER" id="PTHR43537:SF6">
    <property type="entry name" value="HTH-TYPE TRANSCRIPTIONAL REPRESSOR RSPR"/>
    <property type="match status" value="1"/>
</dbReference>
<dbReference type="InterPro" id="IPR008920">
    <property type="entry name" value="TF_FadR/GntR_C"/>
</dbReference>
<dbReference type="Gene3D" id="1.10.10.10">
    <property type="entry name" value="Winged helix-like DNA-binding domain superfamily/Winged helix DNA-binding domain"/>
    <property type="match status" value="1"/>
</dbReference>
<feature type="domain" description="HTH gntR-type" evidence="4">
    <location>
        <begin position="9"/>
        <end position="76"/>
    </location>
</feature>
<keyword evidence="3" id="KW-0804">Transcription</keyword>
<keyword evidence="1" id="KW-0805">Transcription regulation</keyword>
<dbReference type="SMART" id="SM00345">
    <property type="entry name" value="HTH_GNTR"/>
    <property type="match status" value="1"/>
</dbReference>
<dbReference type="GO" id="GO:0003700">
    <property type="term" value="F:DNA-binding transcription factor activity"/>
    <property type="evidence" value="ECO:0007669"/>
    <property type="project" value="InterPro"/>
</dbReference>
<dbReference type="CDD" id="cd07377">
    <property type="entry name" value="WHTH_GntR"/>
    <property type="match status" value="1"/>
</dbReference>
<dbReference type="STRING" id="334253.SAMN04487943_10814"/>
<keyword evidence="2" id="KW-0238">DNA-binding</keyword>
<dbReference type="PANTHER" id="PTHR43537">
    <property type="entry name" value="TRANSCRIPTIONAL REGULATOR, GNTR FAMILY"/>
    <property type="match status" value="1"/>
</dbReference>
<evidence type="ECO:0000313" key="6">
    <source>
        <dbReference type="Proteomes" id="UP000198565"/>
    </source>
</evidence>
<dbReference type="Proteomes" id="UP000198565">
    <property type="component" value="Unassembled WGS sequence"/>
</dbReference>
<dbReference type="SUPFAM" id="SSF46785">
    <property type="entry name" value="Winged helix' DNA-binding domain"/>
    <property type="match status" value="1"/>
</dbReference>
<dbReference type="OrthoDB" id="574518at2"/>
<evidence type="ECO:0000313" key="5">
    <source>
        <dbReference type="EMBL" id="SFM11645.1"/>
    </source>
</evidence>
<dbReference type="InterPro" id="IPR000524">
    <property type="entry name" value="Tscrpt_reg_HTH_GntR"/>
</dbReference>